<reference evidence="1" key="1">
    <citation type="submission" date="2018-01" db="EMBL/GenBank/DDBJ databases">
        <authorList>
            <person name="Clerissi C."/>
        </authorList>
    </citation>
    <scope>NUCLEOTIDE SEQUENCE</scope>
    <source>
        <strain evidence="1">Cupriavidus taiwanensis STM 3521</strain>
    </source>
</reference>
<organism evidence="1">
    <name type="scientific">Cupriavidus taiwanensis</name>
    <dbReference type="NCBI Taxonomy" id="164546"/>
    <lineage>
        <taxon>Bacteria</taxon>
        <taxon>Pseudomonadati</taxon>
        <taxon>Pseudomonadota</taxon>
        <taxon>Betaproteobacteria</taxon>
        <taxon>Burkholderiales</taxon>
        <taxon>Burkholderiaceae</taxon>
        <taxon>Cupriavidus</taxon>
    </lineage>
</organism>
<proteinExistence type="predicted"/>
<accession>A0A375CGM9</accession>
<gene>
    <name evidence="1" type="ORF">CBM2589_A90700</name>
</gene>
<dbReference type="Proteomes" id="UP000256297">
    <property type="component" value="Chromosome CBM2589_a"/>
</dbReference>
<sequence>MKILQSPIPQIIAVPLFINMAAEFCAGRSASPWQDACRLGNVAGSGDSAGWHAGIRTGRIGARR</sequence>
<protein>
    <submittedName>
        <fullName evidence="1">Uncharacterized protein</fullName>
    </submittedName>
</protein>
<comment type="caution">
    <text evidence="1">The sequence shown here is derived from an EMBL/GenBank/DDBJ whole genome shotgun (WGS) entry which is preliminary data.</text>
</comment>
<dbReference type="AlphaFoldDB" id="A0A375CGM9"/>
<dbReference type="EMBL" id="OFSP01000039">
    <property type="protein sequence ID" value="SOY69365.1"/>
    <property type="molecule type" value="Genomic_DNA"/>
</dbReference>
<evidence type="ECO:0000313" key="1">
    <source>
        <dbReference type="EMBL" id="SOY69365.1"/>
    </source>
</evidence>
<name>A0A375CGM9_9BURK</name>